<dbReference type="InterPro" id="IPR007373">
    <property type="entry name" value="Thiamin_PyroPKinase_B1-bd"/>
</dbReference>
<dbReference type="InterPro" id="IPR036759">
    <property type="entry name" value="TPK_catalytic_sf"/>
</dbReference>
<protein>
    <recommendedName>
        <fullName evidence="5">Thiamine diphosphokinase</fullName>
        <ecNumber evidence="5">2.7.6.2</ecNumber>
    </recommendedName>
</protein>
<dbReference type="GO" id="GO:0009229">
    <property type="term" value="P:thiamine diphosphate biosynthetic process"/>
    <property type="evidence" value="ECO:0007669"/>
    <property type="project" value="InterPro"/>
</dbReference>
<dbReference type="Proteomes" id="UP001290462">
    <property type="component" value="Unassembled WGS sequence"/>
</dbReference>
<dbReference type="NCBIfam" id="TIGR01378">
    <property type="entry name" value="thi_PPkinase"/>
    <property type="match status" value="1"/>
</dbReference>
<sequence length="216" mass="23994">MTTRVALLVGGPENMIPDFMQLENQETKWIGVDRGALRLIEKGIVPRMAVGDFDSISTADLAVLKERIADVRISPAEKDETDTEMAVALALNELKADEVVIYGGTAGRLDHFLANLWMVLQPRFIKHAAKIKMVDCQNSLSFYLPGSYELIKEADKRYLAFVCLTPVTKLSLVDQKYRLDEADFLYPTSLASNEFIGETGHFSFTSGVIAVIQSTD</sequence>
<dbReference type="InterPro" id="IPR006282">
    <property type="entry name" value="Thi_PPkinase"/>
</dbReference>
<dbReference type="Pfam" id="PF04265">
    <property type="entry name" value="TPK_B1_binding"/>
    <property type="match status" value="1"/>
</dbReference>
<keyword evidence="2" id="KW-0547">Nucleotide-binding</keyword>
<evidence type="ECO:0000256" key="3">
    <source>
        <dbReference type="ARBA" id="ARBA00022777"/>
    </source>
</evidence>
<reference evidence="7" key="1">
    <citation type="submission" date="2023-08" db="EMBL/GenBank/DDBJ databases">
        <title>Genomic characterization of piscicolin 126 produced by Carnobacterium maltaromaticum CM22 strain isolated from salmon (Salmo salar).</title>
        <authorList>
            <person name="Gonzalez-Gragera E."/>
            <person name="Garcia-Lopez J.D."/>
            <person name="Teso-Perez C."/>
            <person name="Gimenez-Hernandez I."/>
            <person name="Peralta-Sanchez J.M."/>
            <person name="Valdivia E."/>
            <person name="Montalban-Lopez M."/>
            <person name="Martin-Platero A.M."/>
            <person name="Banos A."/>
            <person name="Martinez-Bueno M."/>
        </authorList>
    </citation>
    <scope>NUCLEOTIDE SEQUENCE</scope>
    <source>
        <strain evidence="7">CM22</strain>
    </source>
</reference>
<evidence type="ECO:0000256" key="2">
    <source>
        <dbReference type="ARBA" id="ARBA00022741"/>
    </source>
</evidence>
<dbReference type="GO" id="GO:0016301">
    <property type="term" value="F:kinase activity"/>
    <property type="evidence" value="ECO:0007669"/>
    <property type="project" value="UniProtKB-KW"/>
</dbReference>
<evidence type="ECO:0000259" key="6">
    <source>
        <dbReference type="SMART" id="SM00983"/>
    </source>
</evidence>
<evidence type="ECO:0000256" key="4">
    <source>
        <dbReference type="ARBA" id="ARBA00022840"/>
    </source>
</evidence>
<dbReference type="Gene3D" id="3.40.50.10240">
    <property type="entry name" value="Thiamin pyrophosphokinase, catalytic domain"/>
    <property type="match status" value="1"/>
</dbReference>
<evidence type="ECO:0000313" key="8">
    <source>
        <dbReference type="Proteomes" id="UP001290462"/>
    </source>
</evidence>
<keyword evidence="1 7" id="KW-0808">Transferase</keyword>
<dbReference type="InterPro" id="IPR007371">
    <property type="entry name" value="TPK_catalytic"/>
</dbReference>
<dbReference type="PANTHER" id="PTHR41299:SF1">
    <property type="entry name" value="THIAMINE PYROPHOSPHOKINASE"/>
    <property type="match status" value="1"/>
</dbReference>
<dbReference type="GO" id="GO:0006772">
    <property type="term" value="P:thiamine metabolic process"/>
    <property type="evidence" value="ECO:0007669"/>
    <property type="project" value="UniProtKB-UniRule"/>
</dbReference>
<organism evidence="7 8">
    <name type="scientific">Carnobacterium maltaromaticum</name>
    <name type="common">Carnobacterium piscicola</name>
    <dbReference type="NCBI Taxonomy" id="2751"/>
    <lineage>
        <taxon>Bacteria</taxon>
        <taxon>Bacillati</taxon>
        <taxon>Bacillota</taxon>
        <taxon>Bacilli</taxon>
        <taxon>Lactobacillales</taxon>
        <taxon>Carnobacteriaceae</taxon>
        <taxon>Carnobacterium</taxon>
    </lineage>
</organism>
<comment type="caution">
    <text evidence="7">The sequence shown here is derived from an EMBL/GenBank/DDBJ whole genome shotgun (WGS) entry which is preliminary data.</text>
</comment>
<dbReference type="PANTHER" id="PTHR41299">
    <property type="entry name" value="THIAMINE PYROPHOSPHOKINASE"/>
    <property type="match status" value="1"/>
</dbReference>
<keyword evidence="3" id="KW-0418">Kinase</keyword>
<dbReference type="EC" id="2.7.6.2" evidence="5"/>
<name>A0AAW9K982_CARML</name>
<dbReference type="InterPro" id="IPR053149">
    <property type="entry name" value="TPK"/>
</dbReference>
<dbReference type="GO" id="GO:0004788">
    <property type="term" value="F:thiamine diphosphokinase activity"/>
    <property type="evidence" value="ECO:0007669"/>
    <property type="project" value="UniProtKB-UniRule"/>
</dbReference>
<evidence type="ECO:0000313" key="7">
    <source>
        <dbReference type="EMBL" id="MDZ5760377.1"/>
    </source>
</evidence>
<dbReference type="AlphaFoldDB" id="A0AAW9K982"/>
<dbReference type="GO" id="GO:0005524">
    <property type="term" value="F:ATP binding"/>
    <property type="evidence" value="ECO:0007669"/>
    <property type="project" value="UniProtKB-KW"/>
</dbReference>
<dbReference type="EMBL" id="JAVBVO010000005">
    <property type="protein sequence ID" value="MDZ5760377.1"/>
    <property type="molecule type" value="Genomic_DNA"/>
</dbReference>
<dbReference type="RefSeq" id="WP_015076204.1">
    <property type="nucleotide sequence ID" value="NZ_BJOJ01000007.1"/>
</dbReference>
<accession>A0AAW9K982</accession>
<feature type="domain" description="Thiamin pyrophosphokinase thiamin-binding" evidence="6">
    <location>
        <begin position="146"/>
        <end position="210"/>
    </location>
</feature>
<evidence type="ECO:0000256" key="1">
    <source>
        <dbReference type="ARBA" id="ARBA00022679"/>
    </source>
</evidence>
<keyword evidence="4" id="KW-0067">ATP-binding</keyword>
<dbReference type="Pfam" id="PF04263">
    <property type="entry name" value="TPK_catalytic"/>
    <property type="match status" value="1"/>
</dbReference>
<dbReference type="GO" id="GO:0030975">
    <property type="term" value="F:thiamine binding"/>
    <property type="evidence" value="ECO:0007669"/>
    <property type="project" value="InterPro"/>
</dbReference>
<proteinExistence type="predicted"/>
<dbReference type="CDD" id="cd07995">
    <property type="entry name" value="TPK"/>
    <property type="match status" value="1"/>
</dbReference>
<dbReference type="GeneID" id="83606258"/>
<gene>
    <name evidence="7" type="ORF">RAK27_17190</name>
</gene>
<evidence type="ECO:0000256" key="5">
    <source>
        <dbReference type="NCBIfam" id="TIGR01378"/>
    </source>
</evidence>
<dbReference type="SMART" id="SM00983">
    <property type="entry name" value="TPK_B1_binding"/>
    <property type="match status" value="1"/>
</dbReference>
<dbReference type="SUPFAM" id="SSF63999">
    <property type="entry name" value="Thiamin pyrophosphokinase, catalytic domain"/>
    <property type="match status" value="1"/>
</dbReference>